<dbReference type="AlphaFoldDB" id="A0A9D2HQQ8"/>
<accession>A0A9D2HQQ8</accession>
<keyword evidence="5 6" id="KW-0472">Membrane</keyword>
<protein>
    <submittedName>
        <fullName evidence="7">TerC/Alx family metal homeostasis membrane protein</fullName>
    </submittedName>
</protein>
<comment type="caution">
    <text evidence="7">The sequence shown here is derived from an EMBL/GenBank/DDBJ whole genome shotgun (WGS) entry which is preliminary data.</text>
</comment>
<dbReference type="EMBL" id="DWZD01000053">
    <property type="protein sequence ID" value="HJA80093.1"/>
    <property type="molecule type" value="Genomic_DNA"/>
</dbReference>
<feature type="transmembrane region" description="Helical" evidence="6">
    <location>
        <begin position="80"/>
        <end position="98"/>
    </location>
</feature>
<feature type="transmembrane region" description="Helical" evidence="6">
    <location>
        <begin position="129"/>
        <end position="150"/>
    </location>
</feature>
<evidence type="ECO:0000313" key="8">
    <source>
        <dbReference type="Proteomes" id="UP000823821"/>
    </source>
</evidence>
<evidence type="ECO:0000256" key="4">
    <source>
        <dbReference type="ARBA" id="ARBA00022989"/>
    </source>
</evidence>
<evidence type="ECO:0000313" key="7">
    <source>
        <dbReference type="EMBL" id="HJA80093.1"/>
    </source>
</evidence>
<organism evidence="7 8">
    <name type="scientific">Candidatus Desulfovibrio intestinavium</name>
    <dbReference type="NCBI Taxonomy" id="2838534"/>
    <lineage>
        <taxon>Bacteria</taxon>
        <taxon>Pseudomonadati</taxon>
        <taxon>Thermodesulfobacteriota</taxon>
        <taxon>Desulfovibrionia</taxon>
        <taxon>Desulfovibrionales</taxon>
        <taxon>Desulfovibrionaceae</taxon>
        <taxon>Desulfovibrio</taxon>
    </lineage>
</organism>
<gene>
    <name evidence="7" type="ORF">H9784_11105</name>
</gene>
<feature type="transmembrane region" description="Helical" evidence="6">
    <location>
        <begin position="6"/>
        <end position="28"/>
    </location>
</feature>
<dbReference type="InterPro" id="IPR022369">
    <property type="entry name" value="Integral_membrane_TerC_rswitch"/>
</dbReference>
<dbReference type="InterPro" id="IPR005496">
    <property type="entry name" value="Integral_membrane_TerC"/>
</dbReference>
<evidence type="ECO:0000256" key="2">
    <source>
        <dbReference type="ARBA" id="ARBA00007511"/>
    </source>
</evidence>
<feature type="transmembrane region" description="Helical" evidence="6">
    <location>
        <begin position="105"/>
        <end position="123"/>
    </location>
</feature>
<sequence length="338" mass="37512">MEHLGFPTETVVIFAVTVALSLFLDLFAHKRDADVTLKSASLWTIFWIAVSIAFGIYLYFHHGSDMASLFFTGYVLEKVLSVDNLFVIMAIFSWFSIPEAFRHRVLYWGVLGAIVFRAVFVAIGTGLLAFGPVVELIFAGMVGYTGLVMLRKRKQEEELADYSNHIAFRGVRRFFPVWPRLHGHDFFLTRKRAAEESARLGLKVEGLGRKAPFVATPLFLCLVIIEVSDVMFAFDSVPAVIAVSREPLIIYSAMIFAILGLRSLYFVLESLGRYLIHLEKAVVVLLFFIAAKLLLSALKHALGIGFELSPHVSLVVVLTVLAVGVIASLVGAARRKGV</sequence>
<dbReference type="PANTHER" id="PTHR30238:SF0">
    <property type="entry name" value="THYLAKOID MEMBRANE PROTEIN TERC, CHLOROPLASTIC"/>
    <property type="match status" value="1"/>
</dbReference>
<feature type="transmembrane region" description="Helical" evidence="6">
    <location>
        <begin position="213"/>
        <end position="234"/>
    </location>
</feature>
<evidence type="ECO:0000256" key="1">
    <source>
        <dbReference type="ARBA" id="ARBA00004141"/>
    </source>
</evidence>
<dbReference type="PANTHER" id="PTHR30238">
    <property type="entry name" value="MEMBRANE BOUND PREDICTED REDOX MODULATOR"/>
    <property type="match status" value="1"/>
</dbReference>
<evidence type="ECO:0000256" key="3">
    <source>
        <dbReference type="ARBA" id="ARBA00022692"/>
    </source>
</evidence>
<dbReference type="Pfam" id="PF03741">
    <property type="entry name" value="TerC"/>
    <property type="match status" value="1"/>
</dbReference>
<feature type="transmembrane region" description="Helical" evidence="6">
    <location>
        <begin position="40"/>
        <end position="60"/>
    </location>
</feature>
<dbReference type="GO" id="GO:0016020">
    <property type="term" value="C:membrane"/>
    <property type="evidence" value="ECO:0007669"/>
    <property type="project" value="UniProtKB-SubCell"/>
</dbReference>
<proteinExistence type="inferred from homology"/>
<reference evidence="7" key="1">
    <citation type="journal article" date="2021" name="PeerJ">
        <title>Extensive microbial diversity within the chicken gut microbiome revealed by metagenomics and culture.</title>
        <authorList>
            <person name="Gilroy R."/>
            <person name="Ravi A."/>
            <person name="Getino M."/>
            <person name="Pursley I."/>
            <person name="Horton D.L."/>
            <person name="Alikhan N.F."/>
            <person name="Baker D."/>
            <person name="Gharbi K."/>
            <person name="Hall N."/>
            <person name="Watson M."/>
            <person name="Adriaenssens E.M."/>
            <person name="Foster-Nyarko E."/>
            <person name="Jarju S."/>
            <person name="Secka A."/>
            <person name="Antonio M."/>
            <person name="Oren A."/>
            <person name="Chaudhuri R.R."/>
            <person name="La Ragione R."/>
            <person name="Hildebrand F."/>
            <person name="Pallen M.J."/>
        </authorList>
    </citation>
    <scope>NUCLEOTIDE SEQUENCE</scope>
    <source>
        <strain evidence="7">5032</strain>
    </source>
</reference>
<name>A0A9D2HQQ8_9BACT</name>
<feature type="transmembrane region" description="Helical" evidence="6">
    <location>
        <begin position="310"/>
        <end position="333"/>
    </location>
</feature>
<dbReference type="NCBIfam" id="TIGR03718">
    <property type="entry name" value="R_switched_Alx"/>
    <property type="match status" value="1"/>
</dbReference>
<keyword evidence="3 6" id="KW-0812">Transmembrane</keyword>
<feature type="transmembrane region" description="Helical" evidence="6">
    <location>
        <begin position="249"/>
        <end position="268"/>
    </location>
</feature>
<evidence type="ECO:0000256" key="6">
    <source>
        <dbReference type="SAM" id="Phobius"/>
    </source>
</evidence>
<feature type="transmembrane region" description="Helical" evidence="6">
    <location>
        <begin position="280"/>
        <end position="298"/>
    </location>
</feature>
<evidence type="ECO:0000256" key="5">
    <source>
        <dbReference type="ARBA" id="ARBA00023136"/>
    </source>
</evidence>
<keyword evidence="4 6" id="KW-1133">Transmembrane helix</keyword>
<comment type="similarity">
    <text evidence="2">Belongs to the TerC family.</text>
</comment>
<comment type="subcellular location">
    <subcellularLocation>
        <location evidence="1">Membrane</location>
        <topology evidence="1">Multi-pass membrane protein</topology>
    </subcellularLocation>
</comment>
<dbReference type="Proteomes" id="UP000823821">
    <property type="component" value="Unassembled WGS sequence"/>
</dbReference>
<reference evidence="7" key="2">
    <citation type="submission" date="2021-04" db="EMBL/GenBank/DDBJ databases">
        <authorList>
            <person name="Gilroy R."/>
        </authorList>
    </citation>
    <scope>NUCLEOTIDE SEQUENCE</scope>
    <source>
        <strain evidence="7">5032</strain>
    </source>
</reference>